<feature type="domain" description="SANT" evidence="3">
    <location>
        <begin position="898"/>
        <end position="949"/>
    </location>
</feature>
<dbReference type="SMART" id="SM00717">
    <property type="entry name" value="SANT"/>
    <property type="match status" value="3"/>
</dbReference>
<feature type="compositionally biased region" description="Polar residues" evidence="1">
    <location>
        <begin position="962"/>
        <end position="982"/>
    </location>
</feature>
<keyword evidence="5" id="KW-1185">Reference proteome</keyword>
<organism evidence="4 5">
    <name type="scientific">Smittium megazygosporum</name>
    <dbReference type="NCBI Taxonomy" id="133381"/>
    <lineage>
        <taxon>Eukaryota</taxon>
        <taxon>Fungi</taxon>
        <taxon>Fungi incertae sedis</taxon>
        <taxon>Zoopagomycota</taxon>
        <taxon>Kickxellomycotina</taxon>
        <taxon>Harpellomycetes</taxon>
        <taxon>Harpellales</taxon>
        <taxon>Legeriomycetaceae</taxon>
        <taxon>Smittium</taxon>
    </lineage>
</organism>
<feature type="compositionally biased region" description="Polar residues" evidence="1">
    <location>
        <begin position="748"/>
        <end position="770"/>
    </location>
</feature>
<dbReference type="PANTHER" id="PTHR13992:SF39">
    <property type="entry name" value="SMRTER, ISOFORM G"/>
    <property type="match status" value="1"/>
</dbReference>
<feature type="region of interest" description="Disordered" evidence="1">
    <location>
        <begin position="2009"/>
        <end position="2398"/>
    </location>
</feature>
<dbReference type="GO" id="GO:0005654">
    <property type="term" value="C:nucleoplasm"/>
    <property type="evidence" value="ECO:0007669"/>
    <property type="project" value="UniProtKB-ARBA"/>
</dbReference>
<feature type="domain" description="SANT" evidence="3">
    <location>
        <begin position="1310"/>
        <end position="1361"/>
    </location>
</feature>
<feature type="domain" description="SANT" evidence="3">
    <location>
        <begin position="422"/>
        <end position="473"/>
    </location>
</feature>
<feature type="region of interest" description="Disordered" evidence="1">
    <location>
        <begin position="1640"/>
        <end position="1674"/>
    </location>
</feature>
<comment type="caution">
    <text evidence="4">The sequence shown here is derived from an EMBL/GenBank/DDBJ whole genome shotgun (WGS) entry which is preliminary data.</text>
</comment>
<feature type="region of interest" description="Disordered" evidence="1">
    <location>
        <begin position="962"/>
        <end position="988"/>
    </location>
</feature>
<feature type="region of interest" description="Disordered" evidence="1">
    <location>
        <begin position="2430"/>
        <end position="2450"/>
    </location>
</feature>
<accession>A0A2T9ZGB2</accession>
<feature type="compositionally biased region" description="Polar residues" evidence="1">
    <location>
        <begin position="626"/>
        <end position="638"/>
    </location>
</feature>
<dbReference type="InterPro" id="IPR017884">
    <property type="entry name" value="SANT_dom"/>
</dbReference>
<feature type="region of interest" description="Disordered" evidence="1">
    <location>
        <begin position="2470"/>
        <end position="2503"/>
    </location>
</feature>
<dbReference type="GO" id="GO:0000785">
    <property type="term" value="C:chromatin"/>
    <property type="evidence" value="ECO:0007669"/>
    <property type="project" value="TreeGrafter"/>
</dbReference>
<feature type="compositionally biased region" description="Polar residues" evidence="1">
    <location>
        <begin position="2138"/>
        <end position="2156"/>
    </location>
</feature>
<feature type="compositionally biased region" description="Polar residues" evidence="1">
    <location>
        <begin position="705"/>
        <end position="725"/>
    </location>
</feature>
<feature type="compositionally biased region" description="Polar residues" evidence="1">
    <location>
        <begin position="20"/>
        <end position="31"/>
    </location>
</feature>
<feature type="compositionally biased region" description="Polar residues" evidence="1">
    <location>
        <begin position="1089"/>
        <end position="1105"/>
    </location>
</feature>
<feature type="compositionally biased region" description="Low complexity" evidence="1">
    <location>
        <begin position="255"/>
        <end position="276"/>
    </location>
</feature>
<dbReference type="OrthoDB" id="10258692at2759"/>
<feature type="compositionally biased region" description="Low complexity" evidence="1">
    <location>
        <begin position="2318"/>
        <end position="2327"/>
    </location>
</feature>
<feature type="compositionally biased region" description="Basic residues" evidence="1">
    <location>
        <begin position="2486"/>
        <end position="2503"/>
    </location>
</feature>
<dbReference type="Proteomes" id="UP000245609">
    <property type="component" value="Unassembled WGS sequence"/>
</dbReference>
<protein>
    <recommendedName>
        <fullName evidence="6">SANT domain-containing protein</fullName>
    </recommendedName>
</protein>
<feature type="compositionally biased region" description="Polar residues" evidence="1">
    <location>
        <begin position="683"/>
        <end position="698"/>
    </location>
</feature>
<dbReference type="InterPro" id="IPR009057">
    <property type="entry name" value="Homeodomain-like_sf"/>
</dbReference>
<evidence type="ECO:0000313" key="4">
    <source>
        <dbReference type="EMBL" id="PVV03636.1"/>
    </source>
</evidence>
<feature type="compositionally biased region" description="Polar residues" evidence="1">
    <location>
        <begin position="587"/>
        <end position="611"/>
    </location>
</feature>
<feature type="region of interest" description="Disordered" evidence="1">
    <location>
        <begin position="247"/>
        <end position="280"/>
    </location>
</feature>
<evidence type="ECO:0008006" key="6">
    <source>
        <dbReference type="Google" id="ProtNLM"/>
    </source>
</evidence>
<feature type="compositionally biased region" description="Polar residues" evidence="1">
    <location>
        <begin position="2371"/>
        <end position="2394"/>
    </location>
</feature>
<feature type="region of interest" description="Disordered" evidence="1">
    <location>
        <begin position="1053"/>
        <end position="1105"/>
    </location>
</feature>
<feature type="region of interest" description="Disordered" evidence="1">
    <location>
        <begin position="1390"/>
        <end position="1409"/>
    </location>
</feature>
<dbReference type="GO" id="GO:0006357">
    <property type="term" value="P:regulation of transcription by RNA polymerase II"/>
    <property type="evidence" value="ECO:0007669"/>
    <property type="project" value="TreeGrafter"/>
</dbReference>
<dbReference type="PANTHER" id="PTHR13992">
    <property type="entry name" value="NUCLEAR RECEPTOR CO-REPRESSOR RELATED NCOR"/>
    <property type="match status" value="1"/>
</dbReference>
<dbReference type="Gene3D" id="1.10.10.60">
    <property type="entry name" value="Homeodomain-like"/>
    <property type="match status" value="1"/>
</dbReference>
<proteinExistence type="predicted"/>
<dbReference type="Gene3D" id="1.20.58.1880">
    <property type="match status" value="2"/>
</dbReference>
<feature type="region of interest" description="Disordered" evidence="1">
    <location>
        <begin position="512"/>
        <end position="549"/>
    </location>
</feature>
<feature type="region of interest" description="Disordered" evidence="1">
    <location>
        <begin position="1"/>
        <end position="31"/>
    </location>
</feature>
<dbReference type="PROSITE" id="PS50090">
    <property type="entry name" value="MYB_LIKE"/>
    <property type="match status" value="1"/>
</dbReference>
<feature type="domain" description="Myb-like" evidence="2">
    <location>
        <begin position="1315"/>
        <end position="1357"/>
    </location>
</feature>
<feature type="compositionally biased region" description="Basic and acidic residues" evidence="1">
    <location>
        <begin position="2120"/>
        <end position="2136"/>
    </location>
</feature>
<feature type="compositionally biased region" description="Polar residues" evidence="1">
    <location>
        <begin position="646"/>
        <end position="673"/>
    </location>
</feature>
<feature type="region of interest" description="Disordered" evidence="1">
    <location>
        <begin position="1941"/>
        <end position="1962"/>
    </location>
</feature>
<evidence type="ECO:0000259" key="3">
    <source>
        <dbReference type="PROSITE" id="PS51293"/>
    </source>
</evidence>
<feature type="compositionally biased region" description="Basic residues" evidence="1">
    <location>
        <begin position="1075"/>
        <end position="1085"/>
    </location>
</feature>
<feature type="compositionally biased region" description="Low complexity" evidence="1">
    <location>
        <begin position="2093"/>
        <end position="2105"/>
    </location>
</feature>
<feature type="compositionally biased region" description="Basic residues" evidence="1">
    <location>
        <begin position="612"/>
        <end position="623"/>
    </location>
</feature>
<feature type="compositionally biased region" description="Polar residues" evidence="1">
    <location>
        <begin position="1654"/>
        <end position="1670"/>
    </location>
</feature>
<reference evidence="4 5" key="1">
    <citation type="journal article" date="2018" name="MBio">
        <title>Comparative Genomics Reveals the Core Gene Toolbox for the Fungus-Insect Symbiosis.</title>
        <authorList>
            <person name="Wang Y."/>
            <person name="Stata M."/>
            <person name="Wang W."/>
            <person name="Stajich J.E."/>
            <person name="White M.M."/>
            <person name="Moncalvo J.M."/>
        </authorList>
    </citation>
    <scope>NUCLEOTIDE SEQUENCE [LARGE SCALE GENOMIC DNA]</scope>
    <source>
        <strain evidence="4 5">SC-DP-2</strain>
    </source>
</reference>
<dbReference type="InterPro" id="IPR001005">
    <property type="entry name" value="SANT/Myb"/>
</dbReference>
<feature type="region of interest" description="Disordered" evidence="1">
    <location>
        <begin position="1128"/>
        <end position="1167"/>
    </location>
</feature>
<dbReference type="InterPro" id="IPR051571">
    <property type="entry name" value="N-CoR_corepressor"/>
</dbReference>
<feature type="region of interest" description="Disordered" evidence="1">
    <location>
        <begin position="587"/>
        <end position="770"/>
    </location>
</feature>
<dbReference type="GO" id="GO:0032991">
    <property type="term" value="C:protein-containing complex"/>
    <property type="evidence" value="ECO:0007669"/>
    <property type="project" value="UniProtKB-ARBA"/>
</dbReference>
<feature type="region of interest" description="Disordered" evidence="1">
    <location>
        <begin position="1282"/>
        <end position="1305"/>
    </location>
</feature>
<dbReference type="PROSITE" id="PS51293">
    <property type="entry name" value="SANT"/>
    <property type="match status" value="3"/>
</dbReference>
<dbReference type="CDD" id="cd00167">
    <property type="entry name" value="SANT"/>
    <property type="match status" value="2"/>
</dbReference>
<dbReference type="Pfam" id="PF00249">
    <property type="entry name" value="Myb_DNA-binding"/>
    <property type="match status" value="2"/>
</dbReference>
<evidence type="ECO:0000256" key="1">
    <source>
        <dbReference type="SAM" id="MobiDB-lite"/>
    </source>
</evidence>
<feature type="compositionally biased region" description="Polar residues" evidence="1">
    <location>
        <begin position="1133"/>
        <end position="1147"/>
    </location>
</feature>
<feature type="compositionally biased region" description="Basic and acidic residues" evidence="1">
    <location>
        <begin position="1053"/>
        <end position="1074"/>
    </location>
</feature>
<feature type="compositionally biased region" description="Polar residues" evidence="1">
    <location>
        <begin position="2261"/>
        <end position="2290"/>
    </location>
</feature>
<dbReference type="SUPFAM" id="SSF46689">
    <property type="entry name" value="Homeodomain-like"/>
    <property type="match status" value="3"/>
</dbReference>
<evidence type="ECO:0000313" key="5">
    <source>
        <dbReference type="Proteomes" id="UP000245609"/>
    </source>
</evidence>
<dbReference type="STRING" id="133381.A0A2T9ZGB2"/>
<sequence>MGVNITSNIEPHAVSEDSHSNLPSSLPDSPKSQLVEVLDDINTPNPLESHYSNSLIFPNKKPFFSNFLQVSNSAIQLYELDDECSESDNEKSWFQLATLETSKNPPSPEKNSSNLSLVKQNIGFPTINPSVEDTWIQKLFSNNQRSATAVARNSFNNPAFNLSNFIPRSIKNPSDWWFWPLEEKKHKLILPHLLSFLTEKQKQKISKEAHLLITYKSLNSNWINAVSSYEAKNNYFSDVALNKNSPELQRRKSSASKSSPNVLSSLSSSNTPMSFSKPNSKQEKVAYSKALRLADLWESELEPVRYSSKQKAGWNAKGPDRFTSDVVRSDAELQEIIQRLQYDEIRNPDSRSQKTAAVIPDMVLDSSEFEIIKLKTSSRIISNPIKYFSVSTETHVPHDSLHSWANGSAIEFFGNVFNNNCDQDHIWSREESQKFVREYLRNPKKFGKIAEALPYKTPRDCVLFYYRNKYALDLKSLLNRYKRKSRRARKNNSNTISSDILRRSDRLVERILESDSRGGPKQQNTVATTTTRSRSRSTRPPLPPSEKLVGLGLPKEALSSNEPASNPSAQKLDPNTTEDILLKSSSLHGISNPESSQNTSATNEVSSNHSLTSKRSRSIHSRKSSYNTDVSNSSLATENNRENPRNESYSNLRSLASKSTASNETLSTSSIPETRNRTKSKPSKSSVALDNQNFSGLYQTDFDSKNASTTSTSNRRLPSKSTHTYSDSDRESGEISDIDTENEETSSKLESNTTLSNFPKHNNQSSPLSFDQSLPLASKFSPSISYNTDESLDIFSTEPPSQRRSLGNYSSVNDSFNLELKGGIDENQFDRFVFFGPTLPPDLSSSIQPTIKITDAIPQGELVLFFRGLPNISPKSRPSQQTCIFPETDAGEKSDMKLGAVIWNYSERVKVLNGFLRFGRNFADICRLVKSKSEAQCRYFYYHYRLANGSMLSEIVEGHNTTSTAGGFEQSSRKSSTVSNKPRQPIDTDLVLPTPVVANKKSTKKVSQTADLLKTSTFVFSKDEFIEKPVSVSDSLSVQMEPGDTSSAKIKDLAPTEKLAKSKKRQLDNKEKGLSKPRKTSGSKKIKNESNSAVPLPNKISTESGNTSSVVSQILALPKPISINDLHLPPAIPSSSPQQLGSITGSTDKAPLRKEVPSKLSLSHPDSSKEIATVLEPVPSSVAPSYIPNSSPTSLYVSIARAPLVKDSVSKILPTPTNTDSPLQGIELSTPSKVPVFSETMVFKSSIDSNSEYPVQFNSSQLPLAQPPVLADNKGFHTFKASKVQDTPSRPNAEKEKGPTSAEKSNKKLSYSSYWSVQERNNFVSLLSALGTNWGEISNALGTKTTTQVRNFYKSQKEKLGLEDVVKEYEKNIAMGVVPEIPILINTKASKGSDSIPEKRGRKKKSLDSRAEMPVITELNEKIHVQAGPNPEKRILAGDPEYPQLGESMTPVFSNVSNLSRPGSSISSKAPSLVVSGGHAFVYNPNIHDGSKVNEGDQKSVHLSSMASPDNTQALHGSVAVNTGRIDQGDPYYDPQSKLTFEPGHPVPYKSQPSALDQVAQLAVSRLSPNNDDQSMISTSRVSLPYRTRHTNIDPSHQYPPENTYTHIKKGDLNIPNSPQMANSQFINEQEHQFPYSRNSHHETYQGYGPRPHSPSSHFNPLYSDSVSSQPTPPPLENLPVYLDSPKNEPFPEHQLYKAEASIKPSGVNIKSLLNQSDSNLLNVPSARDAYFDVKSPNSIPKEVSLNQSIHEPKHARAASFSFKEVDHNTFYPSSSLHRKPSKEANYINSLSPNAPRISEFEISDASSSAKNYKNKPPSIPQSHSNRNFVKLDSLLEAASWEAQRNEIQNKKTPSMHLSHSNIHPHEYDDLSIKSAQDSSYHKYYSSSQKFYDHSSYVRNTSSQNPEYYHQNELENRENRGPKPYYYPDPSYARFQNEYGSGSTVRIPREHKDPTPKYPNMHPEQAAQRYETGKASLHPHPESLRVVNKLPSTQQYKSSEEFSDVLDSESLQSAKKGQRLVKSTGKENTHLLDEYENRKDPKGHRGDTFRNTAEAGPSSPASFKVKNPPLGRFERANPGYVQNNESVSRGFYDSIDPSRISSPPFDRSKQIRLSNSARSSIRETRDKISIDGEAKNFDNYTPSSVYSDSQSESASKGTPGLYNSEGKHHGRYRDHEDVYSPGGAYSSLTPYPKTQPPGYRYDDDFYPPRPKNYEHPSQVRSRPHPQDGGYPPSNYGVYGNYRMPNPTQRPANPALSMGASGPNSYPQYSPQSLSGNVNQPPGVGYNNSVRYGQPPYYGPSEEYYRGPMNPGAPGTPGGHYPYGYAPPDRQGNFGGGNEHAPGQNTPDMGYYGGQPSSGARGAYYRPPNVPENMQGSELSSRKSSLNGSVNTTQGPVYPGVSAMQPSIELSKSMGHPIQPSTGHVMPGNFADGPKQIMPLRSPHPNLTSRMGVSGGLQGVEDMQGMKVNQNELAKNPTQVLQASSRVKGRLPAAKKKKAKTKAK</sequence>
<dbReference type="EMBL" id="MBFS01000208">
    <property type="protein sequence ID" value="PVV03636.1"/>
    <property type="molecule type" value="Genomic_DNA"/>
</dbReference>
<name>A0A2T9ZGB2_9FUNG</name>
<gene>
    <name evidence="4" type="ORF">BB560_001865</name>
</gene>
<feature type="compositionally biased region" description="Basic and acidic residues" evidence="1">
    <location>
        <begin position="2024"/>
        <end position="2048"/>
    </location>
</feature>
<evidence type="ECO:0000259" key="2">
    <source>
        <dbReference type="PROSITE" id="PS50090"/>
    </source>
</evidence>
<feature type="compositionally biased region" description="Acidic residues" evidence="1">
    <location>
        <begin position="734"/>
        <end position="744"/>
    </location>
</feature>
<feature type="compositionally biased region" description="Polar residues" evidence="1">
    <location>
        <begin position="2470"/>
        <end position="2484"/>
    </location>
</feature>